<dbReference type="AlphaFoldDB" id="A0AAD4BFD9"/>
<keyword evidence="2" id="KW-1185">Reference proteome</keyword>
<sequence length="162" mass="18187">MALALADAEQRYEDWKSALCQILGDKVVQKIFQAHDVIKIDNTNTVRGCYITAITHIKMGDFCLSRKIEFSQSLVGVRITEQVVTGQLRTSMHVIPAVLSSQPNRLAHRAQHVFFCPLNMYELHPMAFVTKPSVTVRNGQTCLPVEPLGLCPEARPHELEFA</sequence>
<reference evidence="1" key="1">
    <citation type="submission" date="2019-10" db="EMBL/GenBank/DDBJ databases">
        <authorList>
            <consortium name="DOE Joint Genome Institute"/>
            <person name="Kuo A."/>
            <person name="Miyauchi S."/>
            <person name="Kiss E."/>
            <person name="Drula E."/>
            <person name="Kohler A."/>
            <person name="Sanchez-Garcia M."/>
            <person name="Andreopoulos B."/>
            <person name="Barry K.W."/>
            <person name="Bonito G."/>
            <person name="Buee M."/>
            <person name="Carver A."/>
            <person name="Chen C."/>
            <person name="Cichocki N."/>
            <person name="Clum A."/>
            <person name="Culley D."/>
            <person name="Crous P.W."/>
            <person name="Fauchery L."/>
            <person name="Girlanda M."/>
            <person name="Hayes R."/>
            <person name="Keri Z."/>
            <person name="LaButti K."/>
            <person name="Lipzen A."/>
            <person name="Lombard V."/>
            <person name="Magnuson J."/>
            <person name="Maillard F."/>
            <person name="Morin E."/>
            <person name="Murat C."/>
            <person name="Nolan M."/>
            <person name="Ohm R."/>
            <person name="Pangilinan J."/>
            <person name="Pereira M."/>
            <person name="Perotto S."/>
            <person name="Peter M."/>
            <person name="Riley R."/>
            <person name="Sitrit Y."/>
            <person name="Stielow B."/>
            <person name="Szollosi G."/>
            <person name="Zifcakova L."/>
            <person name="Stursova M."/>
            <person name="Spatafora J.W."/>
            <person name="Tedersoo L."/>
            <person name="Vaario L.-M."/>
            <person name="Yamada A."/>
            <person name="Yan M."/>
            <person name="Wang P."/>
            <person name="Xu J."/>
            <person name="Bruns T."/>
            <person name="Baldrian P."/>
            <person name="Vilgalys R."/>
            <person name="Henrissat B."/>
            <person name="Grigoriev I.V."/>
            <person name="Hibbett D."/>
            <person name="Nagy L.G."/>
            <person name="Martin F.M."/>
        </authorList>
    </citation>
    <scope>NUCLEOTIDE SEQUENCE</scope>
    <source>
        <strain evidence="1">BED1</strain>
    </source>
</reference>
<proteinExistence type="predicted"/>
<organism evidence="1 2">
    <name type="scientific">Boletus edulis BED1</name>
    <dbReference type="NCBI Taxonomy" id="1328754"/>
    <lineage>
        <taxon>Eukaryota</taxon>
        <taxon>Fungi</taxon>
        <taxon>Dikarya</taxon>
        <taxon>Basidiomycota</taxon>
        <taxon>Agaricomycotina</taxon>
        <taxon>Agaricomycetes</taxon>
        <taxon>Agaricomycetidae</taxon>
        <taxon>Boletales</taxon>
        <taxon>Boletineae</taxon>
        <taxon>Boletaceae</taxon>
        <taxon>Boletoideae</taxon>
        <taxon>Boletus</taxon>
    </lineage>
</organism>
<dbReference type="Proteomes" id="UP001194468">
    <property type="component" value="Unassembled WGS sequence"/>
</dbReference>
<reference evidence="1" key="2">
    <citation type="journal article" date="2020" name="Nat. Commun.">
        <title>Large-scale genome sequencing of mycorrhizal fungi provides insights into the early evolution of symbiotic traits.</title>
        <authorList>
            <person name="Miyauchi S."/>
            <person name="Kiss E."/>
            <person name="Kuo A."/>
            <person name="Drula E."/>
            <person name="Kohler A."/>
            <person name="Sanchez-Garcia M."/>
            <person name="Morin E."/>
            <person name="Andreopoulos B."/>
            <person name="Barry K.W."/>
            <person name="Bonito G."/>
            <person name="Buee M."/>
            <person name="Carver A."/>
            <person name="Chen C."/>
            <person name="Cichocki N."/>
            <person name="Clum A."/>
            <person name="Culley D."/>
            <person name="Crous P.W."/>
            <person name="Fauchery L."/>
            <person name="Girlanda M."/>
            <person name="Hayes R.D."/>
            <person name="Keri Z."/>
            <person name="LaButti K."/>
            <person name="Lipzen A."/>
            <person name="Lombard V."/>
            <person name="Magnuson J."/>
            <person name="Maillard F."/>
            <person name="Murat C."/>
            <person name="Nolan M."/>
            <person name="Ohm R.A."/>
            <person name="Pangilinan J."/>
            <person name="Pereira M.F."/>
            <person name="Perotto S."/>
            <person name="Peter M."/>
            <person name="Pfister S."/>
            <person name="Riley R."/>
            <person name="Sitrit Y."/>
            <person name="Stielow J.B."/>
            <person name="Szollosi G."/>
            <person name="Zifcakova L."/>
            <person name="Stursova M."/>
            <person name="Spatafora J.W."/>
            <person name="Tedersoo L."/>
            <person name="Vaario L.M."/>
            <person name="Yamada A."/>
            <person name="Yan M."/>
            <person name="Wang P."/>
            <person name="Xu J."/>
            <person name="Bruns T."/>
            <person name="Baldrian P."/>
            <person name="Vilgalys R."/>
            <person name="Dunand C."/>
            <person name="Henrissat B."/>
            <person name="Grigoriev I.V."/>
            <person name="Hibbett D."/>
            <person name="Nagy L.G."/>
            <person name="Martin F.M."/>
        </authorList>
    </citation>
    <scope>NUCLEOTIDE SEQUENCE</scope>
    <source>
        <strain evidence="1">BED1</strain>
    </source>
</reference>
<gene>
    <name evidence="1" type="ORF">L210DRAFT_3508984</name>
</gene>
<protein>
    <submittedName>
        <fullName evidence="1">Uncharacterized protein</fullName>
    </submittedName>
</protein>
<name>A0AAD4BFD9_BOLED</name>
<comment type="caution">
    <text evidence="1">The sequence shown here is derived from an EMBL/GenBank/DDBJ whole genome shotgun (WGS) entry which is preliminary data.</text>
</comment>
<evidence type="ECO:0000313" key="2">
    <source>
        <dbReference type="Proteomes" id="UP001194468"/>
    </source>
</evidence>
<evidence type="ECO:0000313" key="1">
    <source>
        <dbReference type="EMBL" id="KAF8427136.1"/>
    </source>
</evidence>
<accession>A0AAD4BFD9</accession>
<dbReference type="EMBL" id="WHUW01000082">
    <property type="protein sequence ID" value="KAF8427136.1"/>
    <property type="molecule type" value="Genomic_DNA"/>
</dbReference>